<dbReference type="InterPro" id="IPR008927">
    <property type="entry name" value="6-PGluconate_DH-like_C_sf"/>
</dbReference>
<evidence type="ECO:0000256" key="3">
    <source>
        <dbReference type="ARBA" id="ARBA00023002"/>
    </source>
</evidence>
<name>A0AAD6YP12_9AGAR</name>
<dbReference type="GO" id="GO:0005739">
    <property type="term" value="C:mitochondrion"/>
    <property type="evidence" value="ECO:0007669"/>
    <property type="project" value="TreeGrafter"/>
</dbReference>
<dbReference type="AlphaFoldDB" id="A0AAD6YP12"/>
<evidence type="ECO:0000313" key="6">
    <source>
        <dbReference type="EMBL" id="KAJ7225368.1"/>
    </source>
</evidence>
<dbReference type="EMBL" id="JARJCW010000004">
    <property type="protein sequence ID" value="KAJ7225368.1"/>
    <property type="molecule type" value="Genomic_DNA"/>
</dbReference>
<dbReference type="PANTHER" id="PTHR43765">
    <property type="entry name" value="2-DEHYDROPANTOATE 2-REDUCTASE-RELATED"/>
    <property type="match status" value="1"/>
</dbReference>
<dbReference type="Pfam" id="PF08546">
    <property type="entry name" value="ApbA_C"/>
    <property type="match status" value="1"/>
</dbReference>
<organism evidence="6 7">
    <name type="scientific">Mycena pura</name>
    <dbReference type="NCBI Taxonomy" id="153505"/>
    <lineage>
        <taxon>Eukaryota</taxon>
        <taxon>Fungi</taxon>
        <taxon>Dikarya</taxon>
        <taxon>Basidiomycota</taxon>
        <taxon>Agaricomycotina</taxon>
        <taxon>Agaricomycetes</taxon>
        <taxon>Agaricomycetidae</taxon>
        <taxon>Agaricales</taxon>
        <taxon>Marasmiineae</taxon>
        <taxon>Mycenaceae</taxon>
        <taxon>Mycena</taxon>
    </lineage>
</organism>
<dbReference type="InterPro" id="IPR036291">
    <property type="entry name" value="NAD(P)-bd_dom_sf"/>
</dbReference>
<evidence type="ECO:0000256" key="1">
    <source>
        <dbReference type="ARBA" id="ARBA00007870"/>
    </source>
</evidence>
<dbReference type="SUPFAM" id="SSF48179">
    <property type="entry name" value="6-phosphogluconate dehydrogenase C-terminal domain-like"/>
    <property type="match status" value="1"/>
</dbReference>
<gene>
    <name evidence="6" type="ORF">GGX14DRAFT_420199</name>
</gene>
<accession>A0AAD6YP12</accession>
<dbReference type="Gene3D" id="3.40.50.720">
    <property type="entry name" value="NAD(P)-binding Rossmann-like Domain"/>
    <property type="match status" value="1"/>
</dbReference>
<dbReference type="InterPro" id="IPR013752">
    <property type="entry name" value="KPA_reductase"/>
</dbReference>
<dbReference type="InterPro" id="IPR013328">
    <property type="entry name" value="6PGD_dom2"/>
</dbReference>
<dbReference type="SUPFAM" id="SSF51735">
    <property type="entry name" value="NAD(P)-binding Rossmann-fold domains"/>
    <property type="match status" value="1"/>
</dbReference>
<dbReference type="Gene3D" id="1.10.1040.10">
    <property type="entry name" value="N-(1-d-carboxylethyl)-l-norvaline Dehydrogenase, domain 2"/>
    <property type="match status" value="1"/>
</dbReference>
<keyword evidence="3" id="KW-0560">Oxidoreductase</keyword>
<protein>
    <submittedName>
        <fullName evidence="6">Ketopantoate reductase-like protein</fullName>
    </submittedName>
</protein>
<evidence type="ECO:0000259" key="5">
    <source>
        <dbReference type="Pfam" id="PF08546"/>
    </source>
</evidence>
<sequence>MRFHVVGVGPLGTLVAHHLRRATPPAHPIIFLHSKEKSLRNAPTGFVLETRGSVTTSSGFEHDTFETEQNTTIESLFVTTRAYSTLHAIRRLVPRLSQNSTIVLAQNGLAMYDEIVRTLFRNPKERPHFIFASSTHSMFLSSAATTHKTRPTMLQPTVGTVDFAIAPDPHGRNFEAGFGDEAVHASERRGRLSDVARLDGDPSLQRYRSLRNTVAALLLAEPLNARWRPLAQVQIALRRKLVVNSVIHPLAALMGCRTADIFSTQYAVRIAKRICQEAADVFQTQLREDTKAWMASSETEVGGLMGIARLPPSLEAESMLRECLKVSQESKQSISSMLGSVRHGRMTEIDVLNGYLLKLGKTYSMQMPATATMYNLVRMRSAIPLDQIL</sequence>
<evidence type="ECO:0000313" key="7">
    <source>
        <dbReference type="Proteomes" id="UP001219525"/>
    </source>
</evidence>
<dbReference type="Proteomes" id="UP001219525">
    <property type="component" value="Unassembled WGS sequence"/>
</dbReference>
<evidence type="ECO:0000259" key="4">
    <source>
        <dbReference type="Pfam" id="PF02558"/>
    </source>
</evidence>
<evidence type="ECO:0000256" key="2">
    <source>
        <dbReference type="ARBA" id="ARBA00022857"/>
    </source>
</evidence>
<keyword evidence="2" id="KW-0521">NADP</keyword>
<proteinExistence type="inferred from homology"/>
<dbReference type="GO" id="GO:0050661">
    <property type="term" value="F:NADP binding"/>
    <property type="evidence" value="ECO:0007669"/>
    <property type="project" value="TreeGrafter"/>
</dbReference>
<feature type="domain" description="Ketopantoate reductase N-terminal" evidence="4">
    <location>
        <begin position="3"/>
        <end position="149"/>
    </location>
</feature>
<comment type="caution">
    <text evidence="6">The sequence shown here is derived from an EMBL/GenBank/DDBJ whole genome shotgun (WGS) entry which is preliminary data.</text>
</comment>
<dbReference type="Pfam" id="PF02558">
    <property type="entry name" value="ApbA"/>
    <property type="match status" value="1"/>
</dbReference>
<dbReference type="GO" id="GO:0008677">
    <property type="term" value="F:2-dehydropantoate 2-reductase activity"/>
    <property type="evidence" value="ECO:0007669"/>
    <property type="project" value="TreeGrafter"/>
</dbReference>
<feature type="domain" description="Ketopantoate reductase C-terminal" evidence="5">
    <location>
        <begin position="237"/>
        <end position="379"/>
    </location>
</feature>
<reference evidence="6" key="1">
    <citation type="submission" date="2023-03" db="EMBL/GenBank/DDBJ databases">
        <title>Massive genome expansion in bonnet fungi (Mycena s.s.) driven by repeated elements and novel gene families across ecological guilds.</title>
        <authorList>
            <consortium name="Lawrence Berkeley National Laboratory"/>
            <person name="Harder C.B."/>
            <person name="Miyauchi S."/>
            <person name="Viragh M."/>
            <person name="Kuo A."/>
            <person name="Thoen E."/>
            <person name="Andreopoulos B."/>
            <person name="Lu D."/>
            <person name="Skrede I."/>
            <person name="Drula E."/>
            <person name="Henrissat B."/>
            <person name="Morin E."/>
            <person name="Kohler A."/>
            <person name="Barry K."/>
            <person name="LaButti K."/>
            <person name="Morin E."/>
            <person name="Salamov A."/>
            <person name="Lipzen A."/>
            <person name="Mereny Z."/>
            <person name="Hegedus B."/>
            <person name="Baldrian P."/>
            <person name="Stursova M."/>
            <person name="Weitz H."/>
            <person name="Taylor A."/>
            <person name="Grigoriev I.V."/>
            <person name="Nagy L.G."/>
            <person name="Martin F."/>
            <person name="Kauserud H."/>
        </authorList>
    </citation>
    <scope>NUCLEOTIDE SEQUENCE</scope>
    <source>
        <strain evidence="6">9144</strain>
    </source>
</reference>
<dbReference type="PANTHER" id="PTHR43765:SF2">
    <property type="entry name" value="2-DEHYDROPANTOATE 2-REDUCTASE"/>
    <property type="match status" value="1"/>
</dbReference>
<dbReference type="InterPro" id="IPR050838">
    <property type="entry name" value="Ketopantoate_reductase"/>
</dbReference>
<dbReference type="InterPro" id="IPR013332">
    <property type="entry name" value="KPR_N"/>
</dbReference>
<keyword evidence="7" id="KW-1185">Reference proteome</keyword>
<comment type="similarity">
    <text evidence="1">Belongs to the ketopantoate reductase family.</text>
</comment>